<protein>
    <submittedName>
        <fullName evidence="3">Uncharacterized protein</fullName>
    </submittedName>
</protein>
<feature type="transmembrane region" description="Helical" evidence="2">
    <location>
        <begin position="64"/>
        <end position="88"/>
    </location>
</feature>
<evidence type="ECO:0000256" key="2">
    <source>
        <dbReference type="SAM" id="Phobius"/>
    </source>
</evidence>
<evidence type="ECO:0000313" key="4">
    <source>
        <dbReference type="Proteomes" id="UP000268094"/>
    </source>
</evidence>
<sequence length="363" mass="40545">MLAVILVGTLLLALALSSASHRRGRRLLHWGLNGLALLLAVLPLGLTLWVGYRHFLLGRSWGSVPLSLGLLLGVGVVCAGASLLLLVAGEWVSGFGTAGQGQRRRAEIREKVEGGRLDLACHVVATDPDATPEDMRRCRTRIESLTDPKARWAAFQLFLERHFELKTWHPQEVGLSRYWDLNEGLVVVRHDQEWFLRTFYETWLAQPEAFQSLEDLERLQACLRRTTRSFGWTLAALEGLRTQILPELLQRLETRPGRSRPDKEALRDASRKRIATLLETPEAGGGPPVPSLPDAPAPDAIGVARMGDDDTLHLWMRATATHGQFGDVYFCFARELAEYNGWMTVLGPMRRGQVRGVPPFKLP</sequence>
<name>A0A3A8JSB6_9BACT</name>
<dbReference type="Proteomes" id="UP000268094">
    <property type="component" value="Unassembled WGS sequence"/>
</dbReference>
<keyword evidence="2" id="KW-0812">Transmembrane</keyword>
<evidence type="ECO:0000313" key="3">
    <source>
        <dbReference type="EMBL" id="RKG92503.1"/>
    </source>
</evidence>
<feature type="region of interest" description="Disordered" evidence="1">
    <location>
        <begin position="278"/>
        <end position="299"/>
    </location>
</feature>
<reference evidence="4" key="1">
    <citation type="submission" date="2018-09" db="EMBL/GenBank/DDBJ databases">
        <authorList>
            <person name="Livingstone P.G."/>
            <person name="Whitworth D.E."/>
        </authorList>
    </citation>
    <scope>NUCLEOTIDE SEQUENCE [LARGE SCALE GENOMIC DNA]</scope>
    <source>
        <strain evidence="4">CA054A</strain>
    </source>
</reference>
<dbReference type="EMBL" id="RAVZ01000024">
    <property type="protein sequence ID" value="RKG92503.1"/>
    <property type="molecule type" value="Genomic_DNA"/>
</dbReference>
<comment type="caution">
    <text evidence="3">The sequence shown here is derived from an EMBL/GenBank/DDBJ whole genome shotgun (WGS) entry which is preliminary data.</text>
</comment>
<keyword evidence="2" id="KW-1133">Transmembrane helix</keyword>
<keyword evidence="2" id="KW-0472">Membrane</keyword>
<feature type="transmembrane region" description="Helical" evidence="2">
    <location>
        <begin position="35"/>
        <end position="52"/>
    </location>
</feature>
<evidence type="ECO:0000256" key="1">
    <source>
        <dbReference type="SAM" id="MobiDB-lite"/>
    </source>
</evidence>
<feature type="compositionally biased region" description="Pro residues" evidence="1">
    <location>
        <begin position="287"/>
        <end position="296"/>
    </location>
</feature>
<accession>A0A3A8JSB6</accession>
<dbReference type="AlphaFoldDB" id="A0A3A8JSB6"/>
<organism evidence="3 4">
    <name type="scientific">Corallococcus terminator</name>
    <dbReference type="NCBI Taxonomy" id="2316733"/>
    <lineage>
        <taxon>Bacteria</taxon>
        <taxon>Pseudomonadati</taxon>
        <taxon>Myxococcota</taxon>
        <taxon>Myxococcia</taxon>
        <taxon>Myxococcales</taxon>
        <taxon>Cystobacterineae</taxon>
        <taxon>Myxococcaceae</taxon>
        <taxon>Corallococcus</taxon>
    </lineage>
</organism>
<gene>
    <name evidence="3" type="ORF">D7V88_05900</name>
</gene>
<keyword evidence="4" id="KW-1185">Reference proteome</keyword>
<proteinExistence type="predicted"/>